<dbReference type="EMBL" id="VFQX01000004">
    <property type="protein sequence ID" value="KAF0983869.1"/>
    <property type="molecule type" value="Genomic_DNA"/>
</dbReference>
<reference evidence="2 3" key="1">
    <citation type="journal article" date="2019" name="Sci. Rep.">
        <title>Nanopore sequencing improves the draft genome of the human pathogenic amoeba Naegleria fowleri.</title>
        <authorList>
            <person name="Liechti N."/>
            <person name="Schurch N."/>
            <person name="Bruggmann R."/>
            <person name="Wittwer M."/>
        </authorList>
    </citation>
    <scope>NUCLEOTIDE SEQUENCE [LARGE SCALE GENOMIC DNA]</scope>
    <source>
        <strain evidence="2 3">ATCC 30894</strain>
    </source>
</reference>
<dbReference type="AlphaFoldDB" id="A0A6A5CEX3"/>
<dbReference type="VEuPathDB" id="AmoebaDB:NfTy_005860"/>
<protein>
    <submittedName>
        <fullName evidence="2">Uncharacterized protein</fullName>
    </submittedName>
</protein>
<proteinExistence type="predicted"/>
<accession>A0A6A5CEX3</accession>
<evidence type="ECO:0000256" key="1">
    <source>
        <dbReference type="SAM" id="MobiDB-lite"/>
    </source>
</evidence>
<evidence type="ECO:0000313" key="2">
    <source>
        <dbReference type="EMBL" id="KAF0983869.1"/>
    </source>
</evidence>
<dbReference type="RefSeq" id="XP_044568582.1">
    <property type="nucleotide sequence ID" value="XM_044711566.1"/>
</dbReference>
<dbReference type="GeneID" id="68115002"/>
<sequence>MTLLVALISETVSSTELNTLSDSLRTPKPPTTRLTIQPESNGWWVQLKVSPPGVTQRIRVTILSQTGQTHTLDATSPSWDSTRSYFTAQSPQEIPSNSQVKFTVMKRNGRVVPLSMQWRIGNSVSSSSRGGGNSGNGGNGVKSSSSGRNIANATWYDETAAGTPVCGFKTKYCGAPSDAFKGLGVRVGPCWGGTSSSTCQNCAKGYCFGPSCVPPQCKKGGCGIKIKLWCVDPSEGACKTSEPIIMTVNNMCPKSHPCNTCKGKQNPCARSNHLDLCASTFFALANHQPRTEGLKIAYQVLGK</sequence>
<evidence type="ECO:0000313" key="3">
    <source>
        <dbReference type="Proteomes" id="UP000444721"/>
    </source>
</evidence>
<dbReference type="OrthoDB" id="10260292at2759"/>
<dbReference type="Proteomes" id="UP000444721">
    <property type="component" value="Unassembled WGS sequence"/>
</dbReference>
<dbReference type="VEuPathDB" id="AmoebaDB:NF0018580"/>
<comment type="caution">
    <text evidence="2">The sequence shown here is derived from an EMBL/GenBank/DDBJ whole genome shotgun (WGS) entry which is preliminary data.</text>
</comment>
<dbReference type="VEuPathDB" id="AmoebaDB:FDP41_007784"/>
<dbReference type="OMA" id="HPCNTCK"/>
<feature type="region of interest" description="Disordered" evidence="1">
    <location>
        <begin position="122"/>
        <end position="146"/>
    </location>
</feature>
<organism evidence="2 3">
    <name type="scientific">Naegleria fowleri</name>
    <name type="common">Brain eating amoeba</name>
    <dbReference type="NCBI Taxonomy" id="5763"/>
    <lineage>
        <taxon>Eukaryota</taxon>
        <taxon>Discoba</taxon>
        <taxon>Heterolobosea</taxon>
        <taxon>Tetramitia</taxon>
        <taxon>Eutetramitia</taxon>
        <taxon>Vahlkampfiidae</taxon>
        <taxon>Naegleria</taxon>
    </lineage>
</organism>
<dbReference type="SUPFAM" id="SSF50685">
    <property type="entry name" value="Barwin-like endoglucanases"/>
    <property type="match status" value="1"/>
</dbReference>
<keyword evidence="3" id="KW-1185">Reference proteome</keyword>
<name>A0A6A5CEX3_NAEFO</name>
<gene>
    <name evidence="2" type="ORF">FDP41_007784</name>
</gene>
<dbReference type="InterPro" id="IPR036908">
    <property type="entry name" value="RlpA-like_sf"/>
</dbReference>
<feature type="compositionally biased region" description="Gly residues" evidence="1">
    <location>
        <begin position="129"/>
        <end position="140"/>
    </location>
</feature>